<keyword evidence="5" id="KW-0378">Hydrolase</keyword>
<keyword evidence="4 7" id="KW-0732">Signal</keyword>
<dbReference type="InterPro" id="IPR001764">
    <property type="entry name" value="Glyco_hydro_3_N"/>
</dbReference>
<dbReference type="EMBL" id="AWGB01000010">
    <property type="protein sequence ID" value="ESQ92892.1"/>
    <property type="molecule type" value="Genomic_DNA"/>
</dbReference>
<gene>
    <name evidence="9" type="ORF">ABENE_07250</name>
</gene>
<accession>V4PFX2</accession>
<comment type="similarity">
    <text evidence="2">Belongs to the glycosyl hydrolase 3 family.</text>
</comment>
<dbReference type="AlphaFoldDB" id="V4PFX2"/>
<dbReference type="InterPro" id="IPR006311">
    <property type="entry name" value="TAT_signal"/>
</dbReference>
<feature type="signal peptide" evidence="7">
    <location>
        <begin position="1"/>
        <end position="37"/>
    </location>
</feature>
<proteinExistence type="inferred from homology"/>
<dbReference type="PANTHER" id="PTHR30620:SF16">
    <property type="entry name" value="LYSOSOMAL BETA GLUCOSIDASE"/>
    <property type="match status" value="1"/>
</dbReference>
<comment type="catalytic activity">
    <reaction evidence="1">
        <text>Hydrolysis of terminal, non-reducing beta-D-glucosyl residues with release of beta-D-glucose.</text>
        <dbReference type="EC" id="3.2.1.21"/>
    </reaction>
</comment>
<dbReference type="InterPro" id="IPR017853">
    <property type="entry name" value="GH"/>
</dbReference>
<dbReference type="SUPFAM" id="SSF52279">
    <property type="entry name" value="Beta-D-glucan exohydrolase, C-terminal domain"/>
    <property type="match status" value="1"/>
</dbReference>
<dbReference type="SUPFAM" id="SSF51445">
    <property type="entry name" value="(Trans)glycosidases"/>
    <property type="match status" value="1"/>
</dbReference>
<dbReference type="STRING" id="1121022.GCA_000376105_03783"/>
<dbReference type="Pfam" id="PF00933">
    <property type="entry name" value="Glyco_hydro_3"/>
    <property type="match status" value="1"/>
</dbReference>
<dbReference type="InterPro" id="IPR036881">
    <property type="entry name" value="Glyco_hydro_3_C_sf"/>
</dbReference>
<feature type="domain" description="Fibronectin type III-like" evidence="8">
    <location>
        <begin position="679"/>
        <end position="748"/>
    </location>
</feature>
<dbReference type="InterPro" id="IPR051915">
    <property type="entry name" value="Cellulose_Degrad_GH3"/>
</dbReference>
<evidence type="ECO:0000256" key="4">
    <source>
        <dbReference type="ARBA" id="ARBA00022729"/>
    </source>
</evidence>
<dbReference type="InterPro" id="IPR026891">
    <property type="entry name" value="Fn3-like"/>
</dbReference>
<sequence length="761" mass="81373">MSNPHASHTLSRRTFFKGTASGLAMAGVASGFSPAFAAPKDAFIENLIAKMSLEEKAGQLSLYSDPVRTEAATFNPAVASVPKEKMLADIAQGRITGLFNGMGVALGRELQQAAVERSPHGIPLIFAADIIHGMKTIFPIPMAEAASFDPELSRRTNRAAALEATACGLHWTFSPAVDVVHDQRWGRTAEAAGEDPYLAVQFARARVKGFQGNDLKAEDSLLACLKHFAAYGAVEGGMDYNTVEISDAALYQTHLPSFAAGIEAGAITIMSAFNDIGGVPSTGNRRLLTDILRGQMGFGGFVVSDFTSEEELIAHGFAADGADAAKKALLAGCDMSMQSGIYMKYLPDLVRDKQVPLAVLDEAVRRVLRVKKAIGLFENPYRSLDLKREQTQLRLPETVALAREAARRACVLLKNDGDVLPLKKAGQKIALIGPLASDLNQVNGYWVVWPDTRQSVTLEMAMREIVTPANLTVVRGSDIDAPIAGGIEAAAKAAQAADIVVMCIGEGQEMSGEAQSRTEITVPVAQQALAEAVAATGKPVVIVLSHGRALALAGAVRDASAILCTWFLGSEAGHGVADLLFGDHSPSGRLPCSFPQKSGQEPFYYNHRTTGRPQIGDDANYRARYRDASFEPLYPFGHGLGYGKISYGATLLSQPALDWKGRVSVSATVTNDGKRPVHEVAQLYIRDRVASVTQPIRSLKGFRHVDLAAGDSQTVTFELTRADLAFVGLDLKWQAEPGDFDIWIAPSSSTGTPARLNLKGI</sequence>
<dbReference type="PROSITE" id="PS51318">
    <property type="entry name" value="TAT"/>
    <property type="match status" value="1"/>
</dbReference>
<dbReference type="OrthoDB" id="9781691at2"/>
<dbReference type="Proteomes" id="UP000017837">
    <property type="component" value="Unassembled WGS sequence"/>
</dbReference>
<dbReference type="RefSeq" id="WP_018083468.1">
    <property type="nucleotide sequence ID" value="NZ_AQWM01000033.1"/>
</dbReference>
<dbReference type="Pfam" id="PF14310">
    <property type="entry name" value="Fn3-like"/>
    <property type="match status" value="1"/>
</dbReference>
<feature type="chain" id="PRO_5004724907" description="beta-glucosidase" evidence="7">
    <location>
        <begin position="38"/>
        <end position="761"/>
    </location>
</feature>
<evidence type="ECO:0000256" key="1">
    <source>
        <dbReference type="ARBA" id="ARBA00000448"/>
    </source>
</evidence>
<evidence type="ECO:0000259" key="8">
    <source>
        <dbReference type="SMART" id="SM01217"/>
    </source>
</evidence>
<evidence type="ECO:0000256" key="2">
    <source>
        <dbReference type="ARBA" id="ARBA00005336"/>
    </source>
</evidence>
<evidence type="ECO:0000256" key="7">
    <source>
        <dbReference type="SAM" id="SignalP"/>
    </source>
</evidence>
<keyword evidence="6" id="KW-0326">Glycosidase</keyword>
<dbReference type="InterPro" id="IPR013783">
    <property type="entry name" value="Ig-like_fold"/>
</dbReference>
<dbReference type="GO" id="GO:0008422">
    <property type="term" value="F:beta-glucosidase activity"/>
    <property type="evidence" value="ECO:0007669"/>
    <property type="project" value="UniProtKB-EC"/>
</dbReference>
<reference evidence="9 10" key="1">
    <citation type="journal article" date="2014" name="Nature">
        <title>Sequential evolution of bacterial morphology by co-option of a developmental regulator.</title>
        <authorList>
            <person name="Jiang C."/>
            <person name="Brown P.J."/>
            <person name="Ducret A."/>
            <person name="Brun Y.V."/>
        </authorList>
    </citation>
    <scope>NUCLEOTIDE SEQUENCE [LARGE SCALE GENOMIC DNA]</scope>
    <source>
        <strain evidence="9 10">DSM 16100</strain>
    </source>
</reference>
<evidence type="ECO:0000256" key="6">
    <source>
        <dbReference type="ARBA" id="ARBA00023295"/>
    </source>
</evidence>
<keyword evidence="10" id="KW-1185">Reference proteome</keyword>
<evidence type="ECO:0000313" key="10">
    <source>
        <dbReference type="Proteomes" id="UP000017837"/>
    </source>
</evidence>
<evidence type="ECO:0000256" key="5">
    <source>
        <dbReference type="ARBA" id="ARBA00022801"/>
    </source>
</evidence>
<organism evidence="9 10">
    <name type="scientific">Asticcacaulis benevestitus DSM 16100 = ATCC BAA-896</name>
    <dbReference type="NCBI Taxonomy" id="1121022"/>
    <lineage>
        <taxon>Bacteria</taxon>
        <taxon>Pseudomonadati</taxon>
        <taxon>Pseudomonadota</taxon>
        <taxon>Alphaproteobacteria</taxon>
        <taxon>Caulobacterales</taxon>
        <taxon>Caulobacteraceae</taxon>
        <taxon>Asticcacaulis</taxon>
    </lineage>
</organism>
<dbReference type="Pfam" id="PF01915">
    <property type="entry name" value="Glyco_hydro_3_C"/>
    <property type="match status" value="1"/>
</dbReference>
<protein>
    <recommendedName>
        <fullName evidence="3">beta-glucosidase</fullName>
        <ecNumber evidence="3">3.2.1.21</ecNumber>
    </recommendedName>
</protein>
<evidence type="ECO:0000256" key="3">
    <source>
        <dbReference type="ARBA" id="ARBA00012744"/>
    </source>
</evidence>
<name>V4PFX2_9CAUL</name>
<dbReference type="SMART" id="SM01217">
    <property type="entry name" value="Fn3_like"/>
    <property type="match status" value="1"/>
</dbReference>
<dbReference type="Gene3D" id="3.20.20.300">
    <property type="entry name" value="Glycoside hydrolase, family 3, N-terminal domain"/>
    <property type="match status" value="1"/>
</dbReference>
<dbReference type="Gene3D" id="3.40.50.1700">
    <property type="entry name" value="Glycoside hydrolase family 3 C-terminal domain"/>
    <property type="match status" value="1"/>
</dbReference>
<dbReference type="PRINTS" id="PR00133">
    <property type="entry name" value="GLHYDRLASE3"/>
</dbReference>
<dbReference type="GO" id="GO:0009251">
    <property type="term" value="P:glucan catabolic process"/>
    <property type="evidence" value="ECO:0007669"/>
    <property type="project" value="TreeGrafter"/>
</dbReference>
<dbReference type="InterPro" id="IPR036962">
    <property type="entry name" value="Glyco_hydro_3_N_sf"/>
</dbReference>
<dbReference type="InterPro" id="IPR002772">
    <property type="entry name" value="Glyco_hydro_3_C"/>
</dbReference>
<evidence type="ECO:0000313" key="9">
    <source>
        <dbReference type="EMBL" id="ESQ92892.1"/>
    </source>
</evidence>
<dbReference type="eggNOG" id="COG1472">
    <property type="taxonomic scope" value="Bacteria"/>
</dbReference>
<dbReference type="EC" id="3.2.1.21" evidence="3"/>
<comment type="caution">
    <text evidence="9">The sequence shown here is derived from an EMBL/GenBank/DDBJ whole genome shotgun (WGS) entry which is preliminary data.</text>
</comment>
<dbReference type="FunFam" id="3.20.20.300:FF:000005">
    <property type="entry name" value="Periplasmic beta-glucosidase"/>
    <property type="match status" value="1"/>
</dbReference>
<dbReference type="PATRIC" id="fig|1121022.4.peg.1450"/>
<dbReference type="Gene3D" id="2.60.40.10">
    <property type="entry name" value="Immunoglobulins"/>
    <property type="match status" value="1"/>
</dbReference>
<dbReference type="PANTHER" id="PTHR30620">
    <property type="entry name" value="PERIPLASMIC BETA-GLUCOSIDASE-RELATED"/>
    <property type="match status" value="1"/>
</dbReference>